<organism evidence="1">
    <name type="scientific">uncultured Sphingopyxis sp</name>
    <dbReference type="NCBI Taxonomy" id="310581"/>
    <lineage>
        <taxon>Bacteria</taxon>
        <taxon>Pseudomonadati</taxon>
        <taxon>Pseudomonadota</taxon>
        <taxon>Alphaproteobacteria</taxon>
        <taxon>Sphingomonadales</taxon>
        <taxon>Sphingomonadaceae</taxon>
        <taxon>Sphingopyxis</taxon>
        <taxon>environmental samples</taxon>
    </lineage>
</organism>
<gene>
    <name evidence="1" type="ORF">SPPYR_2074</name>
</gene>
<dbReference type="EMBL" id="LT598653">
    <property type="protein sequence ID" value="SBV33194.1"/>
    <property type="molecule type" value="Genomic_DNA"/>
</dbReference>
<name>A0A1Y5Q135_9SPHN</name>
<reference evidence="1" key="1">
    <citation type="submission" date="2016-03" db="EMBL/GenBank/DDBJ databases">
        <authorList>
            <person name="Ploux O."/>
        </authorList>
    </citation>
    <scope>NUCLEOTIDE SEQUENCE</scope>
    <source>
        <strain evidence="1">UC10</strain>
    </source>
</reference>
<protein>
    <submittedName>
        <fullName evidence="1">Uncharacterized protein</fullName>
    </submittedName>
</protein>
<evidence type="ECO:0000313" key="1">
    <source>
        <dbReference type="EMBL" id="SBV33194.1"/>
    </source>
</evidence>
<dbReference type="AlphaFoldDB" id="A0A1Y5Q135"/>
<dbReference type="KEGG" id="sphu:SPPYR_2074"/>
<accession>A0A1Y5Q135</accession>
<proteinExistence type="predicted"/>
<sequence>MMRLRSRARNHPVQILLDLIPARPPAPGIALFSNVSGNLVQLAEARVHDVRADFDAPIIHLCPRDVSARGNTIDEPVIYTKELELIGNVAADCVAKIEGASAVGREGSTDKVGDLFCAMSRHKHPDIVRPDEYRTFLEDSGAAKDVRHH</sequence>